<dbReference type="EMBL" id="JRKL02000164">
    <property type="protein sequence ID" value="KAF3974353.1"/>
    <property type="molecule type" value="Genomic_DNA"/>
</dbReference>
<evidence type="ECO:0000313" key="3">
    <source>
        <dbReference type="EMBL" id="KAF3974353.1"/>
    </source>
</evidence>
<feature type="compositionally biased region" description="Basic and acidic residues" evidence="1">
    <location>
        <begin position="7"/>
        <end position="21"/>
    </location>
</feature>
<feature type="transmembrane region" description="Helical" evidence="2">
    <location>
        <begin position="147"/>
        <end position="167"/>
    </location>
</feature>
<feature type="region of interest" description="Disordered" evidence="1">
    <location>
        <begin position="1"/>
        <end position="84"/>
    </location>
</feature>
<evidence type="ECO:0000256" key="2">
    <source>
        <dbReference type="SAM" id="Phobius"/>
    </source>
</evidence>
<name>A0A8J4VW97_9ROSI</name>
<keyword evidence="4" id="KW-1185">Reference proteome</keyword>
<protein>
    <submittedName>
        <fullName evidence="3">Uncharacterized protein</fullName>
    </submittedName>
</protein>
<evidence type="ECO:0000313" key="4">
    <source>
        <dbReference type="Proteomes" id="UP000737018"/>
    </source>
</evidence>
<feature type="transmembrane region" description="Helical" evidence="2">
    <location>
        <begin position="88"/>
        <end position="107"/>
    </location>
</feature>
<dbReference type="Proteomes" id="UP000737018">
    <property type="component" value="Unassembled WGS sequence"/>
</dbReference>
<keyword evidence="2" id="KW-1133">Transmembrane helix</keyword>
<sequence length="216" mass="23975">MSRCRRRGEQIRGKSSLDGEGKGSSSGESQGQDRGEGSASRENQGGDRNAEGSGSSDDEDECKRERQRRVRGDIEHGRQESNQEEIDFSSIPEIFMAIIGAVTIAVVDFHSSGAISSTILSLVIAINVFGFLCCMTSMLHRHRNPRVACTFRTIGVAAVGLGCYYWYLYTFPGLVLSNHNSWKRIQILVVTTPSQQQQPLWFRRCAQPLDSYAYAT</sequence>
<accession>A0A8J4VW97</accession>
<organism evidence="3 4">
    <name type="scientific">Castanea mollissima</name>
    <name type="common">Chinese chestnut</name>
    <dbReference type="NCBI Taxonomy" id="60419"/>
    <lineage>
        <taxon>Eukaryota</taxon>
        <taxon>Viridiplantae</taxon>
        <taxon>Streptophyta</taxon>
        <taxon>Embryophyta</taxon>
        <taxon>Tracheophyta</taxon>
        <taxon>Spermatophyta</taxon>
        <taxon>Magnoliopsida</taxon>
        <taxon>eudicotyledons</taxon>
        <taxon>Gunneridae</taxon>
        <taxon>Pentapetalae</taxon>
        <taxon>rosids</taxon>
        <taxon>fabids</taxon>
        <taxon>Fagales</taxon>
        <taxon>Fagaceae</taxon>
        <taxon>Castanea</taxon>
    </lineage>
</organism>
<evidence type="ECO:0000256" key="1">
    <source>
        <dbReference type="SAM" id="MobiDB-lite"/>
    </source>
</evidence>
<feature type="transmembrane region" description="Helical" evidence="2">
    <location>
        <begin position="113"/>
        <end position="135"/>
    </location>
</feature>
<keyword evidence="2" id="KW-0472">Membrane</keyword>
<feature type="compositionally biased region" description="Basic and acidic residues" evidence="1">
    <location>
        <begin position="70"/>
        <end position="81"/>
    </location>
</feature>
<comment type="caution">
    <text evidence="3">The sequence shown here is derived from an EMBL/GenBank/DDBJ whole genome shotgun (WGS) entry which is preliminary data.</text>
</comment>
<keyword evidence="2" id="KW-0812">Transmembrane</keyword>
<dbReference type="AlphaFoldDB" id="A0A8J4VW97"/>
<dbReference type="OrthoDB" id="10617320at2759"/>
<reference evidence="3" key="1">
    <citation type="submission" date="2020-03" db="EMBL/GenBank/DDBJ databases">
        <title>Castanea mollissima Vanexum genome sequencing.</title>
        <authorList>
            <person name="Staton M."/>
        </authorList>
    </citation>
    <scope>NUCLEOTIDE SEQUENCE</scope>
    <source>
        <tissue evidence="3">Leaf</tissue>
    </source>
</reference>
<proteinExistence type="predicted"/>
<gene>
    <name evidence="3" type="ORF">CMV_002306</name>
</gene>